<sequence>MQFTGKEIRHITYPVLISLLMQQLIGLTDTAYLGRVGEVELGASAVASMYYLAIYMLGFGFSVGAQILIARRNGEKKYHRIGAIFMQGTLFLLVIAICVFILSKVYSPQLLHLMIKSKDVYHAAMDYMNWRVYGFFFSFISVMFRAFYIGTTQTKILTINSVVMVLTNMILNYILIFGKLGFPSMGIAGAAIASFISEAVSVVFFCIYTHQKVNYKLYRLFHFTGFKIKTLFEILNVSFWTMIQSFISTGSWLVFFVAIEHLGERSLAITNIVRNTSALLFIFVNAFASTGSSLVSNLIGNGEIKKVMPLCSSIIKNCYYFVIPLALTIAIFPTMFLRIYTDTPDLIANTLPSLWVMLSAYIVAVPAFVYFFAVSGTGSTRSTLLIELCSLCIYVGYILYVAVYLKMDVAVCWTSDIVYYAMIFTSFFYLWKGKWQNKKI</sequence>
<evidence type="ECO:0000256" key="8">
    <source>
        <dbReference type="ARBA" id="ARBA00023136"/>
    </source>
</evidence>
<dbReference type="PANTHER" id="PTHR43298">
    <property type="entry name" value="MULTIDRUG RESISTANCE PROTEIN NORM-RELATED"/>
    <property type="match status" value="1"/>
</dbReference>
<name>A0A1Y4ILE7_PARDI</name>
<comment type="caution">
    <text evidence="11">The sequence shown here is derived from an EMBL/GenBank/DDBJ whole genome shotgun (WGS) entry which is preliminary data.</text>
</comment>
<keyword evidence="4" id="KW-1003">Cell membrane</keyword>
<evidence type="ECO:0000313" key="11">
    <source>
        <dbReference type="EMBL" id="OUP17682.1"/>
    </source>
</evidence>
<keyword evidence="3" id="KW-0050">Antiport</keyword>
<keyword evidence="6 10" id="KW-1133">Transmembrane helix</keyword>
<dbReference type="InterPro" id="IPR002528">
    <property type="entry name" value="MATE_fam"/>
</dbReference>
<keyword evidence="2" id="KW-0813">Transport</keyword>
<protein>
    <recommendedName>
        <fullName evidence="9">Multidrug-efflux transporter</fullName>
    </recommendedName>
</protein>
<feature type="transmembrane region" description="Helical" evidence="10">
    <location>
        <begin position="384"/>
        <end position="405"/>
    </location>
</feature>
<evidence type="ECO:0000256" key="10">
    <source>
        <dbReference type="SAM" id="Phobius"/>
    </source>
</evidence>
<evidence type="ECO:0000256" key="5">
    <source>
        <dbReference type="ARBA" id="ARBA00022692"/>
    </source>
</evidence>
<dbReference type="Proteomes" id="UP000195950">
    <property type="component" value="Unassembled WGS sequence"/>
</dbReference>
<keyword evidence="5 10" id="KW-0812">Transmembrane</keyword>
<organism evidence="11 12">
    <name type="scientific">Parabacteroides distasonis</name>
    <dbReference type="NCBI Taxonomy" id="823"/>
    <lineage>
        <taxon>Bacteria</taxon>
        <taxon>Pseudomonadati</taxon>
        <taxon>Bacteroidota</taxon>
        <taxon>Bacteroidia</taxon>
        <taxon>Bacteroidales</taxon>
        <taxon>Tannerellaceae</taxon>
        <taxon>Parabacteroides</taxon>
    </lineage>
</organism>
<proteinExistence type="predicted"/>
<feature type="transmembrane region" description="Helical" evidence="10">
    <location>
        <begin position="156"/>
        <end position="175"/>
    </location>
</feature>
<feature type="transmembrane region" description="Helical" evidence="10">
    <location>
        <begin position="278"/>
        <end position="299"/>
    </location>
</feature>
<feature type="transmembrane region" description="Helical" evidence="10">
    <location>
        <begin position="230"/>
        <end position="258"/>
    </location>
</feature>
<feature type="transmembrane region" description="Helical" evidence="10">
    <location>
        <begin position="187"/>
        <end position="209"/>
    </location>
</feature>
<evidence type="ECO:0000256" key="6">
    <source>
        <dbReference type="ARBA" id="ARBA00022989"/>
    </source>
</evidence>
<dbReference type="NCBIfam" id="TIGR00797">
    <property type="entry name" value="matE"/>
    <property type="match status" value="1"/>
</dbReference>
<evidence type="ECO:0000256" key="7">
    <source>
        <dbReference type="ARBA" id="ARBA00023065"/>
    </source>
</evidence>
<dbReference type="GO" id="GO:0005886">
    <property type="term" value="C:plasma membrane"/>
    <property type="evidence" value="ECO:0007669"/>
    <property type="project" value="UniProtKB-SubCell"/>
</dbReference>
<dbReference type="EMBL" id="NFJX01000012">
    <property type="protein sequence ID" value="OUP17682.1"/>
    <property type="molecule type" value="Genomic_DNA"/>
</dbReference>
<evidence type="ECO:0000313" key="12">
    <source>
        <dbReference type="Proteomes" id="UP000195950"/>
    </source>
</evidence>
<dbReference type="RefSeq" id="WP_087345294.1">
    <property type="nucleotide sequence ID" value="NZ_NFJX01000012.1"/>
</dbReference>
<dbReference type="AlphaFoldDB" id="A0A1Y4ILE7"/>
<dbReference type="CDD" id="cd13133">
    <property type="entry name" value="MATE_like_7"/>
    <property type="match status" value="1"/>
</dbReference>
<comment type="subcellular location">
    <subcellularLocation>
        <location evidence="1">Cell membrane</location>
        <topology evidence="1">Multi-pass membrane protein</topology>
    </subcellularLocation>
</comment>
<evidence type="ECO:0000256" key="3">
    <source>
        <dbReference type="ARBA" id="ARBA00022449"/>
    </source>
</evidence>
<dbReference type="GO" id="GO:0015297">
    <property type="term" value="F:antiporter activity"/>
    <property type="evidence" value="ECO:0007669"/>
    <property type="project" value="UniProtKB-KW"/>
</dbReference>
<gene>
    <name evidence="11" type="ORF">B5F32_13445</name>
</gene>
<dbReference type="Pfam" id="PF01554">
    <property type="entry name" value="MatE"/>
    <property type="match status" value="2"/>
</dbReference>
<accession>A0A1Y4ILE7</accession>
<dbReference type="GO" id="GO:0042910">
    <property type="term" value="F:xenobiotic transmembrane transporter activity"/>
    <property type="evidence" value="ECO:0007669"/>
    <property type="project" value="InterPro"/>
</dbReference>
<evidence type="ECO:0000256" key="9">
    <source>
        <dbReference type="ARBA" id="ARBA00031636"/>
    </source>
</evidence>
<feature type="transmembrane region" description="Helical" evidence="10">
    <location>
        <begin position="319"/>
        <end position="340"/>
    </location>
</feature>
<evidence type="ECO:0000256" key="1">
    <source>
        <dbReference type="ARBA" id="ARBA00004651"/>
    </source>
</evidence>
<dbReference type="PIRSF" id="PIRSF006603">
    <property type="entry name" value="DinF"/>
    <property type="match status" value="1"/>
</dbReference>
<reference evidence="12" key="1">
    <citation type="submission" date="2017-04" db="EMBL/GenBank/DDBJ databases">
        <title>Function of individual gut microbiota members based on whole genome sequencing of pure cultures obtained from chicken caecum.</title>
        <authorList>
            <person name="Medvecky M."/>
            <person name="Cejkova D."/>
            <person name="Polansky O."/>
            <person name="Karasova D."/>
            <person name="Kubasova T."/>
            <person name="Cizek A."/>
            <person name="Rychlik I."/>
        </authorList>
    </citation>
    <scope>NUCLEOTIDE SEQUENCE [LARGE SCALE GENOMIC DNA]</scope>
    <source>
        <strain evidence="12">An199</strain>
    </source>
</reference>
<feature type="transmembrane region" description="Helical" evidence="10">
    <location>
        <begin position="49"/>
        <end position="69"/>
    </location>
</feature>
<keyword evidence="8 10" id="KW-0472">Membrane</keyword>
<dbReference type="InterPro" id="IPR050222">
    <property type="entry name" value="MATE_MdtK"/>
</dbReference>
<dbReference type="InterPro" id="IPR048279">
    <property type="entry name" value="MdtK-like"/>
</dbReference>
<feature type="transmembrane region" description="Helical" evidence="10">
    <location>
        <begin position="130"/>
        <end position="149"/>
    </location>
</feature>
<feature type="transmembrane region" description="Helical" evidence="10">
    <location>
        <begin position="417"/>
        <end position="433"/>
    </location>
</feature>
<evidence type="ECO:0000256" key="4">
    <source>
        <dbReference type="ARBA" id="ARBA00022475"/>
    </source>
</evidence>
<keyword evidence="7" id="KW-0406">Ion transport</keyword>
<evidence type="ECO:0000256" key="2">
    <source>
        <dbReference type="ARBA" id="ARBA00022448"/>
    </source>
</evidence>
<feature type="transmembrane region" description="Helical" evidence="10">
    <location>
        <begin position="81"/>
        <end position="102"/>
    </location>
</feature>
<dbReference type="PANTHER" id="PTHR43298:SF2">
    <property type="entry name" value="FMN_FAD EXPORTER YEEO-RELATED"/>
    <property type="match status" value="1"/>
</dbReference>
<feature type="transmembrane region" description="Helical" evidence="10">
    <location>
        <begin position="352"/>
        <end position="372"/>
    </location>
</feature>
<dbReference type="GO" id="GO:0006811">
    <property type="term" value="P:monoatomic ion transport"/>
    <property type="evidence" value="ECO:0007669"/>
    <property type="project" value="UniProtKB-KW"/>
</dbReference>
<feature type="transmembrane region" description="Helical" evidence="10">
    <location>
        <begin position="12"/>
        <end position="34"/>
    </location>
</feature>